<gene>
    <name evidence="2" type="ORF">CHS0354_013490</name>
</gene>
<keyword evidence="3" id="KW-1185">Reference proteome</keyword>
<evidence type="ECO:0000256" key="1">
    <source>
        <dbReference type="SAM" id="MobiDB-lite"/>
    </source>
</evidence>
<reference evidence="2" key="3">
    <citation type="submission" date="2023-05" db="EMBL/GenBank/DDBJ databases">
        <authorList>
            <person name="Smith C.H."/>
        </authorList>
    </citation>
    <scope>NUCLEOTIDE SEQUENCE</scope>
    <source>
        <strain evidence="2">CHS0354</strain>
        <tissue evidence="2">Mantle</tissue>
    </source>
</reference>
<proteinExistence type="predicted"/>
<organism evidence="2 3">
    <name type="scientific">Potamilus streckersoni</name>
    <dbReference type="NCBI Taxonomy" id="2493646"/>
    <lineage>
        <taxon>Eukaryota</taxon>
        <taxon>Metazoa</taxon>
        <taxon>Spiralia</taxon>
        <taxon>Lophotrochozoa</taxon>
        <taxon>Mollusca</taxon>
        <taxon>Bivalvia</taxon>
        <taxon>Autobranchia</taxon>
        <taxon>Heteroconchia</taxon>
        <taxon>Palaeoheterodonta</taxon>
        <taxon>Unionida</taxon>
        <taxon>Unionoidea</taxon>
        <taxon>Unionidae</taxon>
        <taxon>Ambleminae</taxon>
        <taxon>Lampsilini</taxon>
        <taxon>Potamilus</taxon>
    </lineage>
</organism>
<reference evidence="2" key="1">
    <citation type="journal article" date="2021" name="Genome Biol. Evol.">
        <title>A High-Quality Reference Genome for a Parasitic Bivalve with Doubly Uniparental Inheritance (Bivalvia: Unionida).</title>
        <authorList>
            <person name="Smith C.H."/>
        </authorList>
    </citation>
    <scope>NUCLEOTIDE SEQUENCE</scope>
    <source>
        <strain evidence="2">CHS0354</strain>
    </source>
</reference>
<evidence type="ECO:0000313" key="2">
    <source>
        <dbReference type="EMBL" id="KAK3605693.1"/>
    </source>
</evidence>
<sequence>MPKDSVPHQSTCTGHSLRLCAARCLSCKRTPFCIHRIRHLRSSFGSHRDWVAEAVKQDIVPRDLISIVAVQEVLLTGVLSSEPIWKIPKADENVAVELDCVFQIHPTPPPIVYIHTMQVAYNPLVLGASNAVNVIAFSSAKQSKTSWYDWALSLDYVRVAGWTVEDENEYNSESPGDLKKNVLPVRSRPEML</sequence>
<name>A0AAE0T9J1_9BIVA</name>
<reference evidence="2" key="2">
    <citation type="journal article" date="2021" name="Genome Biol. Evol.">
        <title>Developing a high-quality reference genome for a parasitic bivalve with doubly uniparental inheritance (Bivalvia: Unionida).</title>
        <authorList>
            <person name="Smith C.H."/>
        </authorList>
    </citation>
    <scope>NUCLEOTIDE SEQUENCE</scope>
    <source>
        <strain evidence="2">CHS0354</strain>
        <tissue evidence="2">Mantle</tissue>
    </source>
</reference>
<dbReference type="EMBL" id="JAEAOA010000820">
    <property type="protein sequence ID" value="KAK3605693.1"/>
    <property type="molecule type" value="Genomic_DNA"/>
</dbReference>
<feature type="region of interest" description="Disordered" evidence="1">
    <location>
        <begin position="168"/>
        <end position="192"/>
    </location>
</feature>
<dbReference type="Proteomes" id="UP001195483">
    <property type="component" value="Unassembled WGS sequence"/>
</dbReference>
<accession>A0AAE0T9J1</accession>
<protein>
    <submittedName>
        <fullName evidence="2">Uncharacterized protein</fullName>
    </submittedName>
</protein>
<dbReference type="AlphaFoldDB" id="A0AAE0T9J1"/>
<comment type="caution">
    <text evidence="2">The sequence shown here is derived from an EMBL/GenBank/DDBJ whole genome shotgun (WGS) entry which is preliminary data.</text>
</comment>
<evidence type="ECO:0000313" key="3">
    <source>
        <dbReference type="Proteomes" id="UP001195483"/>
    </source>
</evidence>